<reference evidence="2" key="2">
    <citation type="submission" date="2023-06" db="EMBL/GenBank/DDBJ databases">
        <title>Long-read-based genome assembly of the green algal bacterivore Cymbomonas tetramitiformis.</title>
        <authorList>
            <person name="Gyaltshen Y."/>
            <person name="Rozenberg A."/>
            <person name="Paasch A."/>
            <person name="Burns J.A."/>
            <person name="Warring S."/>
            <person name="Larson R."/>
            <person name="Maurer-Alcala X."/>
            <person name="Dacks J."/>
            <person name="Kim E."/>
        </authorList>
    </citation>
    <scope>NUCLEOTIDE SEQUENCE</scope>
    <source>
        <strain evidence="2">PLY_AMNH</strain>
    </source>
</reference>
<accession>A0AAE0EY14</accession>
<reference evidence="2 4" key="1">
    <citation type="journal article" date="2015" name="Genome Biol. Evol.">
        <title>Comparative Genomics of a Bacterivorous Green Alga Reveals Evolutionary Causalities and Consequences of Phago-Mixotrophic Mode of Nutrition.</title>
        <authorList>
            <person name="Burns J.A."/>
            <person name="Paasch A."/>
            <person name="Narechania A."/>
            <person name="Kim E."/>
        </authorList>
    </citation>
    <scope>NUCLEOTIDE SEQUENCE [LARGE SCALE GENOMIC DNA]</scope>
    <source>
        <strain evidence="2">PLY_AMNH</strain>
    </source>
</reference>
<protein>
    <recommendedName>
        <fullName evidence="5">HD domain-containing protein</fullName>
    </recommendedName>
</protein>
<keyword evidence="1" id="KW-0472">Membrane</keyword>
<dbReference type="SUPFAM" id="SSF109604">
    <property type="entry name" value="HD-domain/PDEase-like"/>
    <property type="match status" value="1"/>
</dbReference>
<proteinExistence type="predicted"/>
<dbReference type="AlphaFoldDB" id="A0AAE0EY14"/>
<dbReference type="PANTHER" id="PTHR21174">
    <property type="match status" value="1"/>
</dbReference>
<evidence type="ECO:0008006" key="5">
    <source>
        <dbReference type="Google" id="ProtNLM"/>
    </source>
</evidence>
<dbReference type="EMBL" id="LGRX02031908">
    <property type="protein sequence ID" value="KAK3244389.1"/>
    <property type="molecule type" value="Genomic_DNA"/>
</dbReference>
<organism evidence="2 4">
    <name type="scientific">Cymbomonas tetramitiformis</name>
    <dbReference type="NCBI Taxonomy" id="36881"/>
    <lineage>
        <taxon>Eukaryota</taxon>
        <taxon>Viridiplantae</taxon>
        <taxon>Chlorophyta</taxon>
        <taxon>Pyramimonadophyceae</taxon>
        <taxon>Pyramimonadales</taxon>
        <taxon>Pyramimonadaceae</taxon>
        <taxon>Cymbomonas</taxon>
    </lineage>
</organism>
<gene>
    <name evidence="3" type="ORF">CYMTET_20662</name>
    <name evidence="2" type="ORF">CYMTET_45994</name>
</gene>
<dbReference type="InterPro" id="IPR009218">
    <property type="entry name" value="HD_phosphohydro"/>
</dbReference>
<dbReference type="Proteomes" id="UP001190700">
    <property type="component" value="Unassembled WGS sequence"/>
</dbReference>
<evidence type="ECO:0000313" key="3">
    <source>
        <dbReference type="EMBL" id="KAK3270968.1"/>
    </source>
</evidence>
<dbReference type="EMBL" id="LGRX02010106">
    <property type="protein sequence ID" value="KAK3270968.1"/>
    <property type="molecule type" value="Genomic_DNA"/>
</dbReference>
<dbReference type="PANTHER" id="PTHR21174:SF0">
    <property type="entry name" value="HD PHOSPHOHYDROLASE FAMILY PROTEIN-RELATED"/>
    <property type="match status" value="1"/>
</dbReference>
<evidence type="ECO:0000313" key="2">
    <source>
        <dbReference type="EMBL" id="KAK3244389.1"/>
    </source>
</evidence>
<evidence type="ECO:0000313" key="4">
    <source>
        <dbReference type="Proteomes" id="UP001190700"/>
    </source>
</evidence>
<name>A0AAE0EY14_9CHLO</name>
<comment type="caution">
    <text evidence="2">The sequence shown here is derived from an EMBL/GenBank/DDBJ whole genome shotgun (WGS) entry which is preliminary data.</text>
</comment>
<feature type="transmembrane region" description="Helical" evidence="1">
    <location>
        <begin position="175"/>
        <end position="199"/>
    </location>
</feature>
<keyword evidence="1" id="KW-0812">Transmembrane</keyword>
<keyword evidence="1" id="KW-1133">Transmembrane helix</keyword>
<keyword evidence="4" id="KW-1185">Reference proteome</keyword>
<evidence type="ECO:0000256" key="1">
    <source>
        <dbReference type="SAM" id="Phobius"/>
    </source>
</evidence>
<sequence length="200" mass="23436">MYTHFDKWKQKLRRPELVELAIFFHDVIYEGTAKEDELKSADVYRTFAEEAGQPEADVELVYRWIVATATHAVVEEDTYDGYFFMDFDMAILGVDQTQYTAYVQSVKEEYMNLKGYQKIPFVWEVMWCWGRPKAMSNFLKVPNIYSTKEFQTNLESRARENLQEEIGKLLFHRNLFLAICTVFGVIVTGLALKCAATVWF</sequence>
<dbReference type="PIRSF" id="PIRSF035170">
    <property type="entry name" value="HD_phosphohydro"/>
    <property type="match status" value="1"/>
</dbReference>